<dbReference type="OrthoDB" id="1935586at2759"/>
<feature type="region of interest" description="Disordered" evidence="3">
    <location>
        <begin position="466"/>
        <end position="487"/>
    </location>
</feature>
<dbReference type="PROSITE" id="PS50994">
    <property type="entry name" value="INTEGRASE"/>
    <property type="match status" value="1"/>
</dbReference>
<dbReference type="Proteomes" id="UP000035740">
    <property type="component" value="Unassembled WGS sequence"/>
</dbReference>
<dbReference type="InterPro" id="IPR001584">
    <property type="entry name" value="Integrase_cat-core"/>
</dbReference>
<dbReference type="InterPro" id="IPR012337">
    <property type="entry name" value="RNaseH-like_sf"/>
</dbReference>
<gene>
    <name evidence="6" type="ORF">BVRB_016850</name>
</gene>
<dbReference type="Gene3D" id="3.30.420.10">
    <property type="entry name" value="Ribonuclease H-like superfamily/Ribonuclease H"/>
    <property type="match status" value="1"/>
</dbReference>
<dbReference type="InterPro" id="IPR036397">
    <property type="entry name" value="RNaseH_sf"/>
</dbReference>
<feature type="domain" description="Chromo" evidence="4">
    <location>
        <begin position="365"/>
        <end position="402"/>
    </location>
</feature>
<dbReference type="InterPro" id="IPR050951">
    <property type="entry name" value="Retrovirus_Pol_polyprotein"/>
</dbReference>
<keyword evidence="2" id="KW-0539">Nucleus</keyword>
<evidence type="ECO:0008006" key="8">
    <source>
        <dbReference type="Google" id="ProtNLM"/>
    </source>
</evidence>
<dbReference type="PANTHER" id="PTHR37984:SF5">
    <property type="entry name" value="PROTEIN NYNRIN-LIKE"/>
    <property type="match status" value="1"/>
</dbReference>
<sequence length="487" mass="55702">MTQDVARWVGSCQHCLAAKTPLNRTVGIARFSRAAQHPFDIVAMDFVGPLPETPSGNKFILTWIDTFTNWAVAVPVPDTTAATLAEKLYESLFCVYGMPLHVISDRGAQFLSEMNRNLMKFLGVRQHATTSYSPNANGVCERMHRYLGDQLRTLSSSQQRHWDRHVHAIMFTFRNGRSEAHGNTPFFLMHGRDPRLPEDLITSPMEDVRLFANRARLPQLLRLRYAHDIARGIREKNTLRRTASLNQNRSEETYEVGELVFKGSPNIEKGVSKKFQQRWKGPYRVVEMVHPQVYRLKALYRPVKDEFVTVHVRRMQRIKSRECAESVIRKTVNPRQAGPEAARRIIDCDQFLQNDDVDLNEPDVHEVENLLRRRFRNGKEEYLIRWKGLDESYDTWEPVCNINQAALDDFHKGGTRRVRRANTAVGERVQARSNCPAEQEFLRHGQSGGYVTGTARTVTPRGCAVPAFPSASESRTGPTRRSCRAST</sequence>
<dbReference type="Pfam" id="PF00665">
    <property type="entry name" value="rve"/>
    <property type="match status" value="1"/>
</dbReference>
<dbReference type="PROSITE" id="PS50013">
    <property type="entry name" value="CHROMO_2"/>
    <property type="match status" value="1"/>
</dbReference>
<name>A0A0J8B449_BETVV</name>
<feature type="domain" description="Integrase catalytic" evidence="5">
    <location>
        <begin position="34"/>
        <end position="193"/>
    </location>
</feature>
<evidence type="ECO:0000313" key="7">
    <source>
        <dbReference type="Proteomes" id="UP000035740"/>
    </source>
</evidence>
<dbReference type="InterPro" id="IPR000953">
    <property type="entry name" value="Chromo/chromo_shadow_dom"/>
</dbReference>
<dbReference type="SUPFAM" id="SSF53098">
    <property type="entry name" value="Ribonuclease H-like"/>
    <property type="match status" value="1"/>
</dbReference>
<dbReference type="FunFam" id="3.30.420.10:FF:000032">
    <property type="entry name" value="Retrovirus-related Pol polyprotein from transposon 297-like Protein"/>
    <property type="match status" value="1"/>
</dbReference>
<dbReference type="GO" id="GO:0015074">
    <property type="term" value="P:DNA integration"/>
    <property type="evidence" value="ECO:0007669"/>
    <property type="project" value="InterPro"/>
</dbReference>
<dbReference type="InterPro" id="IPR023779">
    <property type="entry name" value="Chromodomain_CS"/>
</dbReference>
<dbReference type="Gramene" id="KMS94628">
    <property type="protein sequence ID" value="KMS94628"/>
    <property type="gene ID" value="BVRB_016850"/>
</dbReference>
<dbReference type="OMA" id="ELLIWID"/>
<evidence type="ECO:0000256" key="3">
    <source>
        <dbReference type="SAM" id="MobiDB-lite"/>
    </source>
</evidence>
<organism evidence="6 7">
    <name type="scientific">Beta vulgaris subsp. vulgaris</name>
    <name type="common">Beet</name>
    <dbReference type="NCBI Taxonomy" id="3555"/>
    <lineage>
        <taxon>Eukaryota</taxon>
        <taxon>Viridiplantae</taxon>
        <taxon>Streptophyta</taxon>
        <taxon>Embryophyta</taxon>
        <taxon>Tracheophyta</taxon>
        <taxon>Spermatophyta</taxon>
        <taxon>Magnoliopsida</taxon>
        <taxon>eudicotyledons</taxon>
        <taxon>Gunneridae</taxon>
        <taxon>Pentapetalae</taxon>
        <taxon>Caryophyllales</taxon>
        <taxon>Chenopodiaceae</taxon>
        <taxon>Betoideae</taxon>
        <taxon>Beta</taxon>
    </lineage>
</organism>
<evidence type="ECO:0000256" key="1">
    <source>
        <dbReference type="ARBA" id="ARBA00004123"/>
    </source>
</evidence>
<dbReference type="GO" id="GO:0005634">
    <property type="term" value="C:nucleus"/>
    <property type="evidence" value="ECO:0007669"/>
    <property type="project" value="UniProtKB-SubCell"/>
</dbReference>
<dbReference type="Pfam" id="PF00385">
    <property type="entry name" value="Chromo"/>
    <property type="match status" value="1"/>
</dbReference>
<accession>A0A0J8B449</accession>
<dbReference type="GO" id="GO:0003676">
    <property type="term" value="F:nucleic acid binding"/>
    <property type="evidence" value="ECO:0007669"/>
    <property type="project" value="InterPro"/>
</dbReference>
<reference evidence="6 7" key="1">
    <citation type="journal article" date="2014" name="Nature">
        <title>The genome of the recently domesticated crop plant sugar beet (Beta vulgaris).</title>
        <authorList>
            <person name="Dohm J.C."/>
            <person name="Minoche A.E."/>
            <person name="Holtgrawe D."/>
            <person name="Capella-Gutierrez S."/>
            <person name="Zakrzewski F."/>
            <person name="Tafer H."/>
            <person name="Rupp O."/>
            <person name="Sorensen T.R."/>
            <person name="Stracke R."/>
            <person name="Reinhardt R."/>
            <person name="Goesmann A."/>
            <person name="Kraft T."/>
            <person name="Schulz B."/>
            <person name="Stadler P.F."/>
            <person name="Schmidt T."/>
            <person name="Gabaldon T."/>
            <person name="Lehrach H."/>
            <person name="Weisshaar B."/>
            <person name="Himmelbauer H."/>
        </authorList>
    </citation>
    <scope>NUCLEOTIDE SEQUENCE [LARGE SCALE GENOMIC DNA]</scope>
    <source>
        <tissue evidence="6">Taproot</tissue>
    </source>
</reference>
<dbReference type="PANTHER" id="PTHR37984">
    <property type="entry name" value="PROTEIN CBG26694"/>
    <property type="match status" value="1"/>
</dbReference>
<dbReference type="Gene3D" id="2.40.50.40">
    <property type="match status" value="1"/>
</dbReference>
<dbReference type="CDD" id="cd00024">
    <property type="entry name" value="CD_CSD"/>
    <property type="match status" value="1"/>
</dbReference>
<evidence type="ECO:0000256" key="2">
    <source>
        <dbReference type="ARBA" id="ARBA00023242"/>
    </source>
</evidence>
<comment type="subcellular location">
    <subcellularLocation>
        <location evidence="1">Nucleus</location>
    </subcellularLocation>
</comment>
<dbReference type="InterPro" id="IPR016197">
    <property type="entry name" value="Chromo-like_dom_sf"/>
</dbReference>
<dbReference type="SMART" id="SM00298">
    <property type="entry name" value="CHROMO"/>
    <property type="match status" value="1"/>
</dbReference>
<feature type="compositionally biased region" description="Polar residues" evidence="3">
    <location>
        <begin position="471"/>
        <end position="487"/>
    </location>
</feature>
<dbReference type="EMBL" id="KQ091753">
    <property type="protein sequence ID" value="KMS94628.1"/>
    <property type="molecule type" value="Genomic_DNA"/>
</dbReference>
<protein>
    <recommendedName>
        <fullName evidence="8">Integrase catalytic domain-containing protein</fullName>
    </recommendedName>
</protein>
<evidence type="ECO:0000259" key="4">
    <source>
        <dbReference type="PROSITE" id="PS50013"/>
    </source>
</evidence>
<dbReference type="AlphaFoldDB" id="A0A0J8B449"/>
<dbReference type="InterPro" id="IPR023780">
    <property type="entry name" value="Chromo_domain"/>
</dbReference>
<proteinExistence type="predicted"/>
<dbReference type="PROSITE" id="PS00598">
    <property type="entry name" value="CHROMO_1"/>
    <property type="match status" value="1"/>
</dbReference>
<dbReference type="SUPFAM" id="SSF54160">
    <property type="entry name" value="Chromo domain-like"/>
    <property type="match status" value="1"/>
</dbReference>
<evidence type="ECO:0000313" key="6">
    <source>
        <dbReference type="EMBL" id="KMS94628.1"/>
    </source>
</evidence>
<evidence type="ECO:0000259" key="5">
    <source>
        <dbReference type="PROSITE" id="PS50994"/>
    </source>
</evidence>
<keyword evidence="7" id="KW-1185">Reference proteome</keyword>